<keyword evidence="1" id="KW-0175">Coiled coil</keyword>
<feature type="domain" description="DUF4369" evidence="2">
    <location>
        <begin position="27"/>
        <end position="118"/>
    </location>
</feature>
<evidence type="ECO:0000313" key="4">
    <source>
        <dbReference type="Proteomes" id="UP000236731"/>
    </source>
</evidence>
<evidence type="ECO:0000313" key="3">
    <source>
        <dbReference type="EMBL" id="SEF98496.1"/>
    </source>
</evidence>
<gene>
    <name evidence="3" type="ORF">SAMN05421877_10442</name>
</gene>
<dbReference type="InterPro" id="IPR025380">
    <property type="entry name" value="DUF4369"/>
</dbReference>
<sequence length="232" mass="25179">MKDIVKIGLASIGLVLMTMQGYGQEKYAVTGKISGWPTETVYLVRQGNYPGVDSVQTQDGSFAFKGTIAGPTVAYLITAKKGGVAKFLYVEPGDITVQGAFSSLQDVDVQGSPSYKDYLALKKGHEEINTKAAQYTLQIEESEDDEEIQALNNSIANLRETGVKFSQEFIKSHPQSAVSLAELKSLTDVLENAALVALFKGLNEQVRTSPEGLFIGENLKYMGTDVRPLESN</sequence>
<organism evidence="3 4">
    <name type="scientific">Sphingobacterium lactis</name>
    <dbReference type="NCBI Taxonomy" id="797291"/>
    <lineage>
        <taxon>Bacteria</taxon>
        <taxon>Pseudomonadati</taxon>
        <taxon>Bacteroidota</taxon>
        <taxon>Sphingobacteriia</taxon>
        <taxon>Sphingobacteriales</taxon>
        <taxon>Sphingobacteriaceae</taxon>
        <taxon>Sphingobacterium</taxon>
    </lineage>
</organism>
<dbReference type="EMBL" id="FNUT01000004">
    <property type="protein sequence ID" value="SEF98496.1"/>
    <property type="molecule type" value="Genomic_DNA"/>
</dbReference>
<name>A0A1H5WGT3_9SPHI</name>
<feature type="coiled-coil region" evidence="1">
    <location>
        <begin position="125"/>
        <end position="161"/>
    </location>
</feature>
<evidence type="ECO:0000256" key="1">
    <source>
        <dbReference type="SAM" id="Coils"/>
    </source>
</evidence>
<dbReference type="Proteomes" id="UP000236731">
    <property type="component" value="Unassembled WGS sequence"/>
</dbReference>
<protein>
    <recommendedName>
        <fullName evidence="2">DUF4369 domain-containing protein</fullName>
    </recommendedName>
</protein>
<keyword evidence="4" id="KW-1185">Reference proteome</keyword>
<proteinExistence type="predicted"/>
<dbReference type="Pfam" id="PF14289">
    <property type="entry name" value="DUF4369"/>
    <property type="match status" value="1"/>
</dbReference>
<accession>A0A1H5WGT3</accession>
<reference evidence="4" key="1">
    <citation type="submission" date="2016-10" db="EMBL/GenBank/DDBJ databases">
        <authorList>
            <person name="Varghese N."/>
            <person name="Submissions S."/>
        </authorList>
    </citation>
    <scope>NUCLEOTIDE SEQUENCE [LARGE SCALE GENOMIC DNA]</scope>
    <source>
        <strain evidence="4">DSM 22361</strain>
    </source>
</reference>
<evidence type="ECO:0000259" key="2">
    <source>
        <dbReference type="Pfam" id="PF14289"/>
    </source>
</evidence>
<dbReference type="AlphaFoldDB" id="A0A1H5WGT3"/>